<evidence type="ECO:0000313" key="2">
    <source>
        <dbReference type="EMBL" id="BAH82928.1"/>
    </source>
</evidence>
<gene>
    <name evidence="2" type="primary">yfaE</name>
    <name evidence="2" type="ORF">ICMP_062</name>
</gene>
<dbReference type="GO" id="GO:0051536">
    <property type="term" value="F:iron-sulfur cluster binding"/>
    <property type="evidence" value="ECO:0007669"/>
    <property type="project" value="InterPro"/>
</dbReference>
<feature type="domain" description="2Fe-2S ferredoxin-type" evidence="1">
    <location>
        <begin position="7"/>
        <end position="78"/>
    </location>
</feature>
<keyword evidence="3" id="KW-1185">Reference proteome</keyword>
<accession>C5WC72</accession>
<protein>
    <submittedName>
        <fullName evidence="2">Predicted 2Fe-2S cluster-containing protein</fullName>
    </submittedName>
</protein>
<evidence type="ECO:0000313" key="3">
    <source>
        <dbReference type="Proteomes" id="UP000061704"/>
    </source>
</evidence>
<dbReference type="Proteomes" id="UP000061704">
    <property type="component" value="Chromosome"/>
</dbReference>
<name>C5WC72_9ENTR</name>
<dbReference type="STRING" id="476281.ICMP_062"/>
<dbReference type="InterPro" id="IPR012675">
    <property type="entry name" value="Beta-grasp_dom_sf"/>
</dbReference>
<dbReference type="RefSeq" id="WP_041068661.1">
    <property type="nucleotide sequence ID" value="NZ_AP010872.1"/>
</dbReference>
<dbReference type="InterPro" id="IPR001041">
    <property type="entry name" value="2Fe-2S_ferredoxin-type"/>
</dbReference>
<dbReference type="AlphaFoldDB" id="C5WC72"/>
<dbReference type="CDD" id="cd00207">
    <property type="entry name" value="fer2"/>
    <property type="match status" value="1"/>
</dbReference>
<evidence type="ECO:0000259" key="1">
    <source>
        <dbReference type="Pfam" id="PF00111"/>
    </source>
</evidence>
<dbReference type="Pfam" id="PF00111">
    <property type="entry name" value="Fer2"/>
    <property type="match status" value="1"/>
</dbReference>
<dbReference type="InterPro" id="IPR036010">
    <property type="entry name" value="2Fe-2S_ferredoxin-like_sf"/>
</dbReference>
<dbReference type="EMBL" id="AP010872">
    <property type="protein sequence ID" value="BAH82928.1"/>
    <property type="molecule type" value="Genomic_DNA"/>
</dbReference>
<dbReference type="NCBIfam" id="NF007985">
    <property type="entry name" value="PRK10713.1"/>
    <property type="match status" value="1"/>
</dbReference>
<sequence length="86" mass="9639">MKKNIITIANSGYVLEYNKKHSNLLSVLESHNFLITYNCLEGYCGCCKIRLLKGEVHYTKIPIAYVEPGEILPCCCCVIGDIEIAL</sequence>
<organism evidence="2 3">
    <name type="scientific">Candidatus Ishikawaella capsulata Mpkobe</name>
    <dbReference type="NCBI Taxonomy" id="476281"/>
    <lineage>
        <taxon>Bacteria</taxon>
        <taxon>Pseudomonadati</taxon>
        <taxon>Pseudomonadota</taxon>
        <taxon>Gammaproteobacteria</taxon>
        <taxon>Enterobacterales</taxon>
        <taxon>Enterobacteriaceae</taxon>
        <taxon>Candidatus Ishikawella</taxon>
    </lineage>
</organism>
<dbReference type="SUPFAM" id="SSF54292">
    <property type="entry name" value="2Fe-2S ferredoxin-like"/>
    <property type="match status" value="1"/>
</dbReference>
<dbReference type="Gene3D" id="3.10.20.30">
    <property type="match status" value="1"/>
</dbReference>
<dbReference type="HOGENOM" id="CLU_082632_6_1_6"/>
<proteinExistence type="predicted"/>
<dbReference type="KEGG" id="icp:ICMP_062"/>
<reference evidence="2 3" key="1">
    <citation type="journal article" date="2011" name="Genome Biol. Evol.">
        <title>Reductive evolution of bacterial genome in insect gut environment.</title>
        <authorList>
            <person name="Nikoh N."/>
            <person name="Hosokawa T."/>
            <person name="Ohshima K."/>
            <person name="Hattori M."/>
            <person name="Fukatsu T."/>
        </authorList>
    </citation>
    <scope>NUCLEOTIDE SEQUENCE [LARGE SCALE GENOMIC DNA]</scope>
    <source>
        <strain evidence="2 3">Mpkobe</strain>
    </source>
</reference>
<dbReference type="OrthoDB" id="9806195at2"/>